<dbReference type="PROSITE" id="PS50171">
    <property type="entry name" value="ZF_MATRIN"/>
    <property type="match status" value="1"/>
</dbReference>
<evidence type="ECO:0000256" key="5">
    <source>
        <dbReference type="ARBA" id="ARBA00022884"/>
    </source>
</evidence>
<comment type="caution">
    <text evidence="12">The sequence shown here is derived from an EMBL/GenBank/DDBJ whole genome shotgun (WGS) entry which is preliminary data.</text>
</comment>
<comment type="subunit">
    <text evidence="8">Component of the U1 snRNP. The U1 snRNP is composed of the U1 snRNA and the 7 core Sm proteins SNRPB, SNRPD1, SNRPD2, SNRPD3, SNRPE, SNRPF and SNRPG that assemble in a heptameric protein ring on the Sm site of the small nuclear RNA to form the core snRNP, and at least 3 U1 snRNP-specific proteins SNRNP70/U1-70K, SNRPA/U1-A and SNRPC/U1-C. SNRPC/U1-C interacts with U1 snRNA and the 5' splice-site region of the pre-mRNA. Interacts (via N-terminus) with TIA1 (via C-terminus); thereby promoting spliceosomal U1 snRNP recruitment to 5' splice sites.</text>
</comment>
<dbReference type="SUPFAM" id="SSF57667">
    <property type="entry name" value="beta-beta-alpha zinc fingers"/>
    <property type="match status" value="1"/>
</dbReference>
<dbReference type="PANTHER" id="PTHR31148">
    <property type="entry name" value="U1 SMALL NUCLEAR RIBONUCLEOPROTEIN C"/>
    <property type="match status" value="1"/>
</dbReference>
<keyword evidence="2 9" id="KW-0479">Metal-binding</keyword>
<keyword evidence="13" id="KW-1185">Reference proteome</keyword>
<evidence type="ECO:0000256" key="8">
    <source>
        <dbReference type="ARBA" id="ARBA00046357"/>
    </source>
</evidence>
<comment type="function">
    <text evidence="10">Component of the U1 snRNP, which is essential for recognition of the pre-mRNA 5' splice-site and the subsequent assembly of the spliceosome. U1-C is directly involved in initial 5' splice-site recognition for both constitutive and regulated alternative splicing. The interaction with the 5' splice-site seems to precede base-pairing between the pre-mRNA and the U1 snRNA.</text>
</comment>
<comment type="similarity">
    <text evidence="9 10">Belongs to the U1 small nuclear ribonucleoprotein C family.</text>
</comment>
<dbReference type="GO" id="GO:0071004">
    <property type="term" value="C:U2-type prespliceosome"/>
    <property type="evidence" value="ECO:0007669"/>
    <property type="project" value="UniProtKB-UniRule"/>
</dbReference>
<evidence type="ECO:0000256" key="10">
    <source>
        <dbReference type="PIRNR" id="PIRNR037969"/>
    </source>
</evidence>
<evidence type="ECO:0000256" key="6">
    <source>
        <dbReference type="ARBA" id="ARBA00023242"/>
    </source>
</evidence>
<evidence type="ECO:0000256" key="1">
    <source>
        <dbReference type="ARBA" id="ARBA00004123"/>
    </source>
</evidence>
<feature type="domain" description="Matrin-type" evidence="11">
    <location>
        <begin position="4"/>
        <end position="36"/>
    </location>
</feature>
<dbReference type="EMBL" id="JAKKPZ010000011">
    <property type="protein sequence ID" value="KAI1715511.1"/>
    <property type="molecule type" value="Genomic_DNA"/>
</dbReference>
<dbReference type="GO" id="GO:0000243">
    <property type="term" value="C:commitment complex"/>
    <property type="evidence" value="ECO:0007669"/>
    <property type="project" value="UniProtKB-UniRule"/>
</dbReference>
<dbReference type="SMART" id="SM00451">
    <property type="entry name" value="ZnF_U1"/>
    <property type="match status" value="1"/>
</dbReference>
<keyword evidence="6 9" id="KW-0539">Nucleus</keyword>
<dbReference type="InterPro" id="IPR000690">
    <property type="entry name" value="Matrin/U1-C_Znf_C2H2"/>
</dbReference>
<dbReference type="GO" id="GO:0030619">
    <property type="term" value="F:U1 snRNA binding"/>
    <property type="evidence" value="ECO:0007669"/>
    <property type="project" value="UniProtKB-UniRule"/>
</dbReference>
<dbReference type="HAMAP" id="MF_03153">
    <property type="entry name" value="U1_C"/>
    <property type="match status" value="1"/>
</dbReference>
<dbReference type="InterPro" id="IPR036236">
    <property type="entry name" value="Znf_C2H2_sf"/>
</dbReference>
<evidence type="ECO:0000256" key="9">
    <source>
        <dbReference type="HAMAP-Rule" id="MF_03153"/>
    </source>
</evidence>
<comment type="subcellular location">
    <subcellularLocation>
        <location evidence="1 9 10">Nucleus</location>
    </subcellularLocation>
</comment>
<keyword evidence="4 9" id="KW-0862">Zinc</keyword>
<proteinExistence type="inferred from homology"/>
<dbReference type="GO" id="GO:0008270">
    <property type="term" value="F:zinc ion binding"/>
    <property type="evidence" value="ECO:0007669"/>
    <property type="project" value="UniProtKB-UniRule"/>
</dbReference>
<dbReference type="Gene3D" id="3.30.160.60">
    <property type="entry name" value="Classic Zinc Finger"/>
    <property type="match status" value="1"/>
</dbReference>
<evidence type="ECO:0000259" key="11">
    <source>
        <dbReference type="PROSITE" id="PS50171"/>
    </source>
</evidence>
<dbReference type="GO" id="GO:0003729">
    <property type="term" value="F:mRNA binding"/>
    <property type="evidence" value="ECO:0007669"/>
    <property type="project" value="UniProtKB-UniRule"/>
</dbReference>
<dbReference type="InterPro" id="IPR003604">
    <property type="entry name" value="Matrin/U1-like-C_Znf_C2H2"/>
</dbReference>
<dbReference type="AlphaFoldDB" id="A0AAD4N3N9"/>
<comment type="function">
    <text evidence="9">Component of the spliceosomal U1 snRNP, which is essential for recognition of the pre-mRNA 5' splice-site and the subsequent assembly of the spliceosome. U1-C is directly involved in initial 5' splice-site recognition for both constitutive and regulated alternative splicing. The interaction with the 5' splice-site seems to precede base-pairing between the pre-mRNA and the U1 snRNA. Stimulates commitment or early (E) complex formation by stabilizing the base pairing of the 5' end of the U1 snRNA and the 5' splice-site region.</text>
</comment>
<reference evidence="12" key="1">
    <citation type="submission" date="2022-01" db="EMBL/GenBank/DDBJ databases">
        <title>Genome Sequence Resource for Two Populations of Ditylenchus destructor, the Migratory Endoparasitic Phytonematode.</title>
        <authorList>
            <person name="Zhang H."/>
            <person name="Lin R."/>
            <person name="Xie B."/>
        </authorList>
    </citation>
    <scope>NUCLEOTIDE SEQUENCE</scope>
    <source>
        <strain evidence="12">BazhouSP</strain>
    </source>
</reference>
<dbReference type="GO" id="GO:0030627">
    <property type="term" value="F:pre-mRNA 5'-splice site binding"/>
    <property type="evidence" value="ECO:0007669"/>
    <property type="project" value="InterPro"/>
</dbReference>
<organism evidence="12 13">
    <name type="scientific">Ditylenchus destructor</name>
    <dbReference type="NCBI Taxonomy" id="166010"/>
    <lineage>
        <taxon>Eukaryota</taxon>
        <taxon>Metazoa</taxon>
        <taxon>Ecdysozoa</taxon>
        <taxon>Nematoda</taxon>
        <taxon>Chromadorea</taxon>
        <taxon>Rhabditida</taxon>
        <taxon>Tylenchina</taxon>
        <taxon>Tylenchomorpha</taxon>
        <taxon>Sphaerularioidea</taxon>
        <taxon>Anguinidae</taxon>
        <taxon>Anguininae</taxon>
        <taxon>Ditylenchus</taxon>
    </lineage>
</organism>
<accession>A0AAD4N3N9</accession>
<dbReference type="Pfam" id="PF06220">
    <property type="entry name" value="zf-U1"/>
    <property type="match status" value="1"/>
</dbReference>
<dbReference type="FunFam" id="3.30.160.60:FF:000059">
    <property type="entry name" value="U1 small nuclear ribonucleoprotein C"/>
    <property type="match status" value="1"/>
</dbReference>
<dbReference type="GO" id="GO:0000395">
    <property type="term" value="P:mRNA 5'-splice site recognition"/>
    <property type="evidence" value="ECO:0007669"/>
    <property type="project" value="UniProtKB-UniRule"/>
</dbReference>
<dbReference type="GO" id="GO:0005685">
    <property type="term" value="C:U1 snRNP"/>
    <property type="evidence" value="ECO:0007669"/>
    <property type="project" value="UniProtKB-UniRule"/>
</dbReference>
<dbReference type="Proteomes" id="UP001201812">
    <property type="component" value="Unassembled WGS sequence"/>
</dbReference>
<evidence type="ECO:0000256" key="3">
    <source>
        <dbReference type="ARBA" id="ARBA00022771"/>
    </source>
</evidence>
<sequence>MPKYYCDYCDTFLTHDSPSVRKTHNGGRKHKENVRMYYQGWMEQQAQKLVDATARAFTQQRMMTTSGLPPGMNAMMAQRAMIPPQGVRPQAMPYPFPTMPMMPTMPVPGMPGMVPPVGAPMMMPPRMPPGMPHPPNQQSSA</sequence>
<keyword evidence="7 9" id="KW-0687">Ribonucleoprotein</keyword>
<evidence type="ECO:0000256" key="7">
    <source>
        <dbReference type="ARBA" id="ARBA00023274"/>
    </source>
</evidence>
<dbReference type="PIRSF" id="PIRSF037969">
    <property type="entry name" value="U1_snRNP-C"/>
    <property type="match status" value="1"/>
</dbReference>
<evidence type="ECO:0000313" key="13">
    <source>
        <dbReference type="Proteomes" id="UP001201812"/>
    </source>
</evidence>
<dbReference type="InterPro" id="IPR013085">
    <property type="entry name" value="U1-CZ_Znf_C2H2"/>
</dbReference>
<protein>
    <recommendedName>
        <fullName evidence="9 10">U1 small nuclear ribonucleoprotein C</fullName>
        <shortName evidence="9 10">U1 snRNP C</shortName>
        <shortName evidence="9 10">U1-C</shortName>
        <shortName evidence="9 10">U1C</shortName>
    </recommendedName>
</protein>
<evidence type="ECO:0000256" key="4">
    <source>
        <dbReference type="ARBA" id="ARBA00022833"/>
    </source>
</evidence>
<evidence type="ECO:0000256" key="2">
    <source>
        <dbReference type="ARBA" id="ARBA00022723"/>
    </source>
</evidence>
<dbReference type="InterPro" id="IPR017340">
    <property type="entry name" value="U1_snRNP-C"/>
</dbReference>
<keyword evidence="5 9" id="KW-0694">RNA-binding</keyword>
<dbReference type="PANTHER" id="PTHR31148:SF1">
    <property type="entry name" value="U1 SMALL NUCLEAR RIBONUCLEOPROTEIN C"/>
    <property type="match status" value="1"/>
</dbReference>
<comment type="subunit">
    <text evidence="9">U1 snRNP is composed of the 7 core Sm proteins B/B', D1, D2, D3, E, F and G that assemble in a heptameric protein ring on the Sm site of the small nuclear RNA to form the core snRNP, and at least 3 U1 snRNP-specific proteins U1-70K, U1-A and U1-C. U1-C interacts with U1 snRNA and the 5' splice-site region of the pre-mRNA.</text>
</comment>
<keyword evidence="3 9" id="KW-0863">Zinc-finger</keyword>
<evidence type="ECO:0000313" key="12">
    <source>
        <dbReference type="EMBL" id="KAI1715511.1"/>
    </source>
</evidence>
<name>A0AAD4N3N9_9BILA</name>
<dbReference type="GO" id="GO:0000387">
    <property type="term" value="P:spliceosomal snRNP assembly"/>
    <property type="evidence" value="ECO:0007669"/>
    <property type="project" value="UniProtKB-UniRule"/>
</dbReference>
<gene>
    <name evidence="12" type="ORF">DdX_07829</name>
</gene>